<accession>A0A4Y7TZI1</accession>
<sequence>MLIPTRVGDTLVDRAVEPAEFYDLGCVPRSPFGSESYHLEQSEDLLVDWWQEITIPSSIDELASDANNTFASAVWQFDFLPLDAGSRDKKELNGPWVGALSLEPQLTKNSDSLYATTLRPLASNPRGSFPFNLHKRPSLNNNSKRSVHHSSHLVLLVSAALSTRFSTTLKEKVSHHNAPSMHEAT</sequence>
<evidence type="ECO:0000313" key="1">
    <source>
        <dbReference type="EMBL" id="TEB39593.1"/>
    </source>
</evidence>
<keyword evidence="2" id="KW-1185">Reference proteome</keyword>
<name>A0A4Y7TZI1_COPMI</name>
<dbReference type="AlphaFoldDB" id="A0A4Y7TZI1"/>
<evidence type="ECO:0000313" key="2">
    <source>
        <dbReference type="Proteomes" id="UP000298030"/>
    </source>
</evidence>
<reference evidence="1 2" key="1">
    <citation type="journal article" date="2019" name="Nat. Ecol. Evol.">
        <title>Megaphylogeny resolves global patterns of mushroom evolution.</title>
        <authorList>
            <person name="Varga T."/>
            <person name="Krizsan K."/>
            <person name="Foldi C."/>
            <person name="Dima B."/>
            <person name="Sanchez-Garcia M."/>
            <person name="Sanchez-Ramirez S."/>
            <person name="Szollosi G.J."/>
            <person name="Szarkandi J.G."/>
            <person name="Papp V."/>
            <person name="Albert L."/>
            <person name="Andreopoulos W."/>
            <person name="Angelini C."/>
            <person name="Antonin V."/>
            <person name="Barry K.W."/>
            <person name="Bougher N.L."/>
            <person name="Buchanan P."/>
            <person name="Buyck B."/>
            <person name="Bense V."/>
            <person name="Catcheside P."/>
            <person name="Chovatia M."/>
            <person name="Cooper J."/>
            <person name="Damon W."/>
            <person name="Desjardin D."/>
            <person name="Finy P."/>
            <person name="Geml J."/>
            <person name="Haridas S."/>
            <person name="Hughes K."/>
            <person name="Justo A."/>
            <person name="Karasinski D."/>
            <person name="Kautmanova I."/>
            <person name="Kiss B."/>
            <person name="Kocsube S."/>
            <person name="Kotiranta H."/>
            <person name="LaButti K.M."/>
            <person name="Lechner B.E."/>
            <person name="Liimatainen K."/>
            <person name="Lipzen A."/>
            <person name="Lukacs Z."/>
            <person name="Mihaltcheva S."/>
            <person name="Morgado L.N."/>
            <person name="Niskanen T."/>
            <person name="Noordeloos M.E."/>
            <person name="Ohm R.A."/>
            <person name="Ortiz-Santana B."/>
            <person name="Ovrebo C."/>
            <person name="Racz N."/>
            <person name="Riley R."/>
            <person name="Savchenko A."/>
            <person name="Shiryaev A."/>
            <person name="Soop K."/>
            <person name="Spirin V."/>
            <person name="Szebenyi C."/>
            <person name="Tomsovsky M."/>
            <person name="Tulloss R.E."/>
            <person name="Uehling J."/>
            <person name="Grigoriev I.V."/>
            <person name="Vagvolgyi C."/>
            <person name="Papp T."/>
            <person name="Martin F.M."/>
            <person name="Miettinen O."/>
            <person name="Hibbett D.S."/>
            <person name="Nagy L.G."/>
        </authorList>
    </citation>
    <scope>NUCLEOTIDE SEQUENCE [LARGE SCALE GENOMIC DNA]</scope>
    <source>
        <strain evidence="1 2">FP101781</strain>
    </source>
</reference>
<dbReference type="EMBL" id="QPFP01000001">
    <property type="protein sequence ID" value="TEB39593.1"/>
    <property type="molecule type" value="Genomic_DNA"/>
</dbReference>
<comment type="caution">
    <text evidence="1">The sequence shown here is derived from an EMBL/GenBank/DDBJ whole genome shotgun (WGS) entry which is preliminary data.</text>
</comment>
<proteinExistence type="predicted"/>
<dbReference type="Proteomes" id="UP000298030">
    <property type="component" value="Unassembled WGS sequence"/>
</dbReference>
<organism evidence="1 2">
    <name type="scientific">Coprinellus micaceus</name>
    <name type="common">Glistening ink-cap mushroom</name>
    <name type="synonym">Coprinus micaceus</name>
    <dbReference type="NCBI Taxonomy" id="71717"/>
    <lineage>
        <taxon>Eukaryota</taxon>
        <taxon>Fungi</taxon>
        <taxon>Dikarya</taxon>
        <taxon>Basidiomycota</taxon>
        <taxon>Agaricomycotina</taxon>
        <taxon>Agaricomycetes</taxon>
        <taxon>Agaricomycetidae</taxon>
        <taxon>Agaricales</taxon>
        <taxon>Agaricineae</taxon>
        <taxon>Psathyrellaceae</taxon>
        <taxon>Coprinellus</taxon>
    </lineage>
</organism>
<gene>
    <name evidence="1" type="ORF">FA13DRAFT_1703861</name>
</gene>
<protein>
    <submittedName>
        <fullName evidence="1">Uncharacterized protein</fullName>
    </submittedName>
</protein>